<accession>A0A7R9L037</accession>
<sequence length="75" mass="8586">MTMQTIGEILCAKIPISFQMRKYNVEPKGEAKNYRCLQVLTNIFDEKDCKYRNTGNAFHAIDSLRKPSTDSAARN</sequence>
<evidence type="ECO:0000313" key="1">
    <source>
        <dbReference type="EMBL" id="CAD7632699.1"/>
    </source>
</evidence>
<name>A0A7R9L037_9ACAR</name>
<dbReference type="AlphaFoldDB" id="A0A7R9L037"/>
<gene>
    <name evidence="1" type="ORF">OSB1V03_LOCUS13101</name>
</gene>
<evidence type="ECO:0000313" key="2">
    <source>
        <dbReference type="Proteomes" id="UP000759131"/>
    </source>
</evidence>
<protein>
    <submittedName>
        <fullName evidence="1">Uncharacterized protein</fullName>
    </submittedName>
</protein>
<reference evidence="1" key="1">
    <citation type="submission" date="2020-11" db="EMBL/GenBank/DDBJ databases">
        <authorList>
            <person name="Tran Van P."/>
        </authorList>
    </citation>
    <scope>NUCLEOTIDE SEQUENCE</scope>
</reference>
<dbReference type="Proteomes" id="UP000759131">
    <property type="component" value="Unassembled WGS sequence"/>
</dbReference>
<proteinExistence type="predicted"/>
<organism evidence="1">
    <name type="scientific">Medioppia subpectinata</name>
    <dbReference type="NCBI Taxonomy" id="1979941"/>
    <lineage>
        <taxon>Eukaryota</taxon>
        <taxon>Metazoa</taxon>
        <taxon>Ecdysozoa</taxon>
        <taxon>Arthropoda</taxon>
        <taxon>Chelicerata</taxon>
        <taxon>Arachnida</taxon>
        <taxon>Acari</taxon>
        <taxon>Acariformes</taxon>
        <taxon>Sarcoptiformes</taxon>
        <taxon>Oribatida</taxon>
        <taxon>Brachypylina</taxon>
        <taxon>Oppioidea</taxon>
        <taxon>Oppiidae</taxon>
        <taxon>Medioppia</taxon>
    </lineage>
</organism>
<dbReference type="EMBL" id="OC865979">
    <property type="protein sequence ID" value="CAD7632699.1"/>
    <property type="molecule type" value="Genomic_DNA"/>
</dbReference>
<keyword evidence="2" id="KW-1185">Reference proteome</keyword>
<dbReference type="EMBL" id="CAJPIZ010011404">
    <property type="protein sequence ID" value="CAG2113129.1"/>
    <property type="molecule type" value="Genomic_DNA"/>
</dbReference>